<dbReference type="OrthoDB" id="5137249at2"/>
<feature type="transmembrane region" description="Helical" evidence="7">
    <location>
        <begin position="361"/>
        <end position="382"/>
    </location>
</feature>
<dbReference type="GO" id="GO:0044874">
    <property type="term" value="P:lipoprotein localization to outer membrane"/>
    <property type="evidence" value="ECO:0007669"/>
    <property type="project" value="TreeGrafter"/>
</dbReference>
<feature type="transmembrane region" description="Helical" evidence="7">
    <location>
        <begin position="312"/>
        <end position="341"/>
    </location>
</feature>
<feature type="domain" description="MacB-like periplasmic core" evidence="9">
    <location>
        <begin position="435"/>
        <end position="615"/>
    </location>
</feature>
<dbReference type="Proteomes" id="UP000198994">
    <property type="component" value="Unassembled WGS sequence"/>
</dbReference>
<keyword evidence="5 7" id="KW-1133">Transmembrane helix</keyword>
<comment type="similarity">
    <text evidence="2">Belongs to the ABC-4 integral membrane protein family. LolC/E subfamily.</text>
</comment>
<comment type="subcellular location">
    <subcellularLocation>
        <location evidence="1">Cell membrane</location>
        <topology evidence="1">Multi-pass membrane protein</topology>
    </subcellularLocation>
</comment>
<evidence type="ECO:0000259" key="8">
    <source>
        <dbReference type="Pfam" id="PF02687"/>
    </source>
</evidence>
<dbReference type="Pfam" id="PF02687">
    <property type="entry name" value="FtsX"/>
    <property type="match status" value="2"/>
</dbReference>
<evidence type="ECO:0000256" key="5">
    <source>
        <dbReference type="ARBA" id="ARBA00022989"/>
    </source>
</evidence>
<proteinExistence type="inferred from homology"/>
<dbReference type="RefSeq" id="WP_089963869.1">
    <property type="nucleotide sequence ID" value="NZ_FNAV01000027.1"/>
</dbReference>
<keyword evidence="4 7" id="KW-0812">Transmembrane</keyword>
<dbReference type="PANTHER" id="PTHR30489">
    <property type="entry name" value="LIPOPROTEIN-RELEASING SYSTEM TRANSMEMBRANE PROTEIN LOLE"/>
    <property type="match status" value="1"/>
</dbReference>
<feature type="domain" description="ABC3 transporter permease C-terminal" evidence="8">
    <location>
        <begin position="274"/>
        <end position="390"/>
    </location>
</feature>
<evidence type="ECO:0000256" key="1">
    <source>
        <dbReference type="ARBA" id="ARBA00004651"/>
    </source>
</evidence>
<dbReference type="AlphaFoldDB" id="A0A1G7LUM2"/>
<feature type="transmembrane region" description="Helical" evidence="7">
    <location>
        <begin position="703"/>
        <end position="729"/>
    </location>
</feature>
<reference evidence="11" key="1">
    <citation type="submission" date="2016-10" db="EMBL/GenBank/DDBJ databases">
        <authorList>
            <person name="Varghese N."/>
            <person name="Submissions S."/>
        </authorList>
    </citation>
    <scope>NUCLEOTIDE SEQUENCE [LARGE SCALE GENOMIC DNA]</scope>
    <source>
        <strain evidence="11">DSM 10146</strain>
    </source>
</reference>
<dbReference type="InterPro" id="IPR003838">
    <property type="entry name" value="ABC3_permease_C"/>
</dbReference>
<feature type="transmembrane region" description="Helical" evidence="7">
    <location>
        <begin position="741"/>
        <end position="770"/>
    </location>
</feature>
<keyword evidence="6 7" id="KW-0472">Membrane</keyword>
<protein>
    <submittedName>
        <fullName evidence="10">Putative ABC transport system permease protein</fullName>
    </submittedName>
</protein>
<evidence type="ECO:0000256" key="6">
    <source>
        <dbReference type="ARBA" id="ARBA00023136"/>
    </source>
</evidence>
<dbReference type="PANTHER" id="PTHR30489:SF0">
    <property type="entry name" value="LIPOPROTEIN-RELEASING SYSTEM TRANSMEMBRANE PROTEIN LOLE"/>
    <property type="match status" value="1"/>
</dbReference>
<feature type="transmembrane region" description="Helical" evidence="7">
    <location>
        <begin position="433"/>
        <end position="457"/>
    </location>
</feature>
<evidence type="ECO:0000256" key="7">
    <source>
        <dbReference type="SAM" id="Phobius"/>
    </source>
</evidence>
<keyword evidence="3" id="KW-1003">Cell membrane</keyword>
<dbReference type="InterPro" id="IPR051447">
    <property type="entry name" value="Lipoprotein-release_system"/>
</dbReference>
<keyword evidence="11" id="KW-1185">Reference proteome</keyword>
<evidence type="ECO:0000313" key="11">
    <source>
        <dbReference type="Proteomes" id="UP000198994"/>
    </source>
</evidence>
<dbReference type="GO" id="GO:0098797">
    <property type="term" value="C:plasma membrane protein complex"/>
    <property type="evidence" value="ECO:0007669"/>
    <property type="project" value="TreeGrafter"/>
</dbReference>
<gene>
    <name evidence="10" type="ORF">SAMN04488105_12715</name>
</gene>
<name>A0A1G7LUM2_9RHOB</name>
<evidence type="ECO:0000256" key="3">
    <source>
        <dbReference type="ARBA" id="ARBA00022475"/>
    </source>
</evidence>
<feature type="domain" description="ABC3 transporter permease C-terminal" evidence="8">
    <location>
        <begin position="661"/>
        <end position="768"/>
    </location>
</feature>
<evidence type="ECO:0000256" key="2">
    <source>
        <dbReference type="ARBA" id="ARBA00005236"/>
    </source>
</evidence>
<dbReference type="STRING" id="282683.SAMN04488105_12715"/>
<feature type="transmembrane region" description="Helical" evidence="7">
    <location>
        <begin position="660"/>
        <end position="682"/>
    </location>
</feature>
<dbReference type="Pfam" id="PF12704">
    <property type="entry name" value="MacB_PCD"/>
    <property type="match status" value="1"/>
</dbReference>
<evidence type="ECO:0000313" key="10">
    <source>
        <dbReference type="EMBL" id="SDF53143.1"/>
    </source>
</evidence>
<evidence type="ECO:0000256" key="4">
    <source>
        <dbReference type="ARBA" id="ARBA00022692"/>
    </source>
</evidence>
<evidence type="ECO:0000259" key="9">
    <source>
        <dbReference type="Pfam" id="PF12704"/>
    </source>
</evidence>
<dbReference type="InterPro" id="IPR025857">
    <property type="entry name" value="MacB_PCD"/>
</dbReference>
<organism evidence="10 11">
    <name type="scientific">Salipiger thiooxidans</name>
    <dbReference type="NCBI Taxonomy" id="282683"/>
    <lineage>
        <taxon>Bacteria</taxon>
        <taxon>Pseudomonadati</taxon>
        <taxon>Pseudomonadota</taxon>
        <taxon>Alphaproteobacteria</taxon>
        <taxon>Rhodobacterales</taxon>
        <taxon>Roseobacteraceae</taxon>
        <taxon>Salipiger</taxon>
    </lineage>
</organism>
<dbReference type="EMBL" id="FNAV01000027">
    <property type="protein sequence ID" value="SDF53143.1"/>
    <property type="molecule type" value="Genomic_DNA"/>
</dbReference>
<accession>A0A1G7LUM2</accession>
<sequence length="787" mass="83443">MVGPLDRKLLRDLWRMKGQALAIAVVMALGVTMQVMMSGLVSSLDETRRGYYERYRLADVIAPVTRAPEQVLHALAALEGVGAVEGRIGGAALIDLPDRDVPLQAQALSLPYDDAPALNAIRIEAGRLFERGRPDEVVVLDSFAAAHGLRPGDTLAATTNGARRSFRIVGLARSPEFLYSAAPGEMVPDDSRFGVLWLSPAAMAAAFDMDGAFSEALIGLGRGANEQLVLDAVDRVLEPYGGIGAYGREDMFSNRFVSEEIDGLRESARAVPPMFMAVAAFLLNIVIARMVQAEREEIGLLKAFGYRSAEIGVHYLKLVLAIALAGALLGCLAGVAAGRGMVQLYLAFFKFPFLVFRLEPAAFATGIGVSVLAATAGGAIVLRRIFALQPAEAMRPPAPADYASAGRWRGLTRWLDQPTRMVLRRFSRTPFRMAGAVLGITCGMALSVGMLTIHAGFSQAVALSFDVIDRSEASVTFTSAVSDKALHELARIPGVERVEGRRDVAVILRNGRQSHRGSITGLPAAPELNRALTPALAPIPMRSEGLVLSGALAAKLKLEVGQTLTVEVREGARPVLTLPVAAVADSVLGAPAYMAMDGLNRALGEPGRVSAAALRLDEARAPEIYAWLKGLPTVAGVSLKHEARDAFVTVMNQGAGWTRFIMSGMAFVITFGIIYNAARIALAERARDLASLRVIGFSRAEAAYVLLGELGLVTLLALPLGAVLGAGFAQVLAAAYSSELYTIPVVFLPTTFGSAALVVIAGAAISGLLVKRDVDRADLVAALKTRD</sequence>